<reference evidence="10 11" key="1">
    <citation type="submission" date="2017-07" db="EMBL/GenBank/DDBJ databases">
        <title>Analysis of two Campylobacter avium genomes and identification of a novel hippuricase gene.</title>
        <authorList>
            <person name="Miller W.G."/>
            <person name="Chapman M.H."/>
            <person name="Yee E."/>
            <person name="Revez J."/>
            <person name="Bono J.L."/>
            <person name="Rossi M."/>
        </authorList>
    </citation>
    <scope>NUCLEOTIDE SEQUENCE [LARGE SCALE GENOMIC DNA]</scope>
    <source>
        <strain evidence="10 11">LMG 24591</strain>
    </source>
</reference>
<evidence type="ECO:0000313" key="10">
    <source>
        <dbReference type="EMBL" id="ASQ31161.1"/>
    </source>
</evidence>
<dbReference type="PRINTS" id="PR00368">
    <property type="entry name" value="FADPNR"/>
</dbReference>
<gene>
    <name evidence="10" type="primary">trxB</name>
    <name evidence="10" type="ORF">CAV_1555</name>
</gene>
<evidence type="ECO:0000256" key="8">
    <source>
        <dbReference type="RuleBase" id="RU003881"/>
    </source>
</evidence>
<dbReference type="AlphaFoldDB" id="A0A222MZC3"/>
<keyword evidence="4 7" id="KW-0560">Oxidoreductase</keyword>
<dbReference type="GO" id="GO:0019430">
    <property type="term" value="P:removal of superoxide radicals"/>
    <property type="evidence" value="ECO:0007669"/>
    <property type="project" value="UniProtKB-UniRule"/>
</dbReference>
<evidence type="ECO:0000256" key="1">
    <source>
        <dbReference type="ARBA" id="ARBA00009333"/>
    </source>
</evidence>
<evidence type="ECO:0000256" key="7">
    <source>
        <dbReference type="RuleBase" id="RU003880"/>
    </source>
</evidence>
<organism evidence="10 11">
    <name type="scientific">Campylobacter avium LMG 24591</name>
    <dbReference type="NCBI Taxonomy" id="522484"/>
    <lineage>
        <taxon>Bacteria</taxon>
        <taxon>Pseudomonadati</taxon>
        <taxon>Campylobacterota</taxon>
        <taxon>Epsilonproteobacteria</taxon>
        <taxon>Campylobacterales</taxon>
        <taxon>Campylobacteraceae</taxon>
        <taxon>Campylobacter</taxon>
    </lineage>
</organism>
<protein>
    <recommendedName>
        <fullName evidence="7">Thioredoxin reductase</fullName>
        <ecNumber evidence="7">1.8.1.9</ecNumber>
    </recommendedName>
</protein>
<keyword evidence="3 7" id="KW-0274">FAD</keyword>
<evidence type="ECO:0000256" key="3">
    <source>
        <dbReference type="ARBA" id="ARBA00022827"/>
    </source>
</evidence>
<dbReference type="Pfam" id="PF07992">
    <property type="entry name" value="Pyr_redox_2"/>
    <property type="match status" value="1"/>
</dbReference>
<dbReference type="KEGG" id="cavi:CAV_1555"/>
<comment type="cofactor">
    <cofactor evidence="8">
        <name>FAD</name>
        <dbReference type="ChEBI" id="CHEBI:57692"/>
    </cofactor>
    <text evidence="8">Binds 1 FAD per subunit.</text>
</comment>
<comment type="catalytic activity">
    <reaction evidence="7">
        <text>[thioredoxin]-dithiol + NADP(+) = [thioredoxin]-disulfide + NADPH + H(+)</text>
        <dbReference type="Rhea" id="RHEA:20345"/>
        <dbReference type="Rhea" id="RHEA-COMP:10698"/>
        <dbReference type="Rhea" id="RHEA-COMP:10700"/>
        <dbReference type="ChEBI" id="CHEBI:15378"/>
        <dbReference type="ChEBI" id="CHEBI:29950"/>
        <dbReference type="ChEBI" id="CHEBI:50058"/>
        <dbReference type="ChEBI" id="CHEBI:57783"/>
        <dbReference type="ChEBI" id="CHEBI:58349"/>
        <dbReference type="EC" id="1.8.1.9"/>
    </reaction>
</comment>
<dbReference type="RefSeq" id="WP_094325971.1">
    <property type="nucleotide sequence ID" value="NZ_CP022347.1"/>
</dbReference>
<dbReference type="EMBL" id="CP022347">
    <property type="protein sequence ID" value="ASQ31161.1"/>
    <property type="molecule type" value="Genomic_DNA"/>
</dbReference>
<dbReference type="InterPro" id="IPR023753">
    <property type="entry name" value="FAD/NAD-binding_dom"/>
</dbReference>
<name>A0A222MZC3_9BACT</name>
<evidence type="ECO:0000259" key="9">
    <source>
        <dbReference type="Pfam" id="PF07992"/>
    </source>
</evidence>
<evidence type="ECO:0000313" key="11">
    <source>
        <dbReference type="Proteomes" id="UP000201169"/>
    </source>
</evidence>
<dbReference type="NCBIfam" id="TIGR01292">
    <property type="entry name" value="TRX_reduct"/>
    <property type="match status" value="1"/>
</dbReference>
<proteinExistence type="inferred from homology"/>
<dbReference type="PRINTS" id="PR00469">
    <property type="entry name" value="PNDRDTASEII"/>
</dbReference>
<dbReference type="InterPro" id="IPR050097">
    <property type="entry name" value="Ferredoxin-NADP_redctase_2"/>
</dbReference>
<dbReference type="InterPro" id="IPR005982">
    <property type="entry name" value="Thioredox_Rdtase"/>
</dbReference>
<dbReference type="InterPro" id="IPR036188">
    <property type="entry name" value="FAD/NAD-bd_sf"/>
</dbReference>
<dbReference type="PROSITE" id="PS00573">
    <property type="entry name" value="PYRIDINE_REDOX_2"/>
    <property type="match status" value="1"/>
</dbReference>
<dbReference type="Proteomes" id="UP000201169">
    <property type="component" value="Chromosome"/>
</dbReference>
<keyword evidence="2 7" id="KW-0285">Flavoprotein</keyword>
<evidence type="ECO:0000256" key="6">
    <source>
        <dbReference type="ARBA" id="ARBA00023284"/>
    </source>
</evidence>
<keyword evidence="11" id="KW-1185">Reference proteome</keyword>
<evidence type="ECO:0000256" key="5">
    <source>
        <dbReference type="ARBA" id="ARBA00023157"/>
    </source>
</evidence>
<keyword evidence="6 7" id="KW-0676">Redox-active center</keyword>
<evidence type="ECO:0000256" key="2">
    <source>
        <dbReference type="ARBA" id="ARBA00022630"/>
    </source>
</evidence>
<dbReference type="SUPFAM" id="SSF51905">
    <property type="entry name" value="FAD/NAD(P)-binding domain"/>
    <property type="match status" value="1"/>
</dbReference>
<dbReference type="EC" id="1.8.1.9" evidence="7"/>
<dbReference type="InterPro" id="IPR008255">
    <property type="entry name" value="Pyr_nucl-diS_OxRdtase_2_AS"/>
</dbReference>
<keyword evidence="5" id="KW-1015">Disulfide bond</keyword>
<dbReference type="PANTHER" id="PTHR48105">
    <property type="entry name" value="THIOREDOXIN REDUCTASE 1-RELATED-RELATED"/>
    <property type="match status" value="1"/>
</dbReference>
<dbReference type="OrthoDB" id="9806179at2"/>
<accession>A0A222MZC3</accession>
<dbReference type="GO" id="GO:0004791">
    <property type="term" value="F:thioredoxin-disulfide reductase (NADPH) activity"/>
    <property type="evidence" value="ECO:0007669"/>
    <property type="project" value="UniProtKB-UniRule"/>
</dbReference>
<comment type="subunit">
    <text evidence="7">Homodimer.</text>
</comment>
<feature type="domain" description="FAD/NAD(P)-binding" evidence="9">
    <location>
        <begin position="3"/>
        <end position="297"/>
    </location>
</feature>
<dbReference type="Gene3D" id="3.50.50.60">
    <property type="entry name" value="FAD/NAD(P)-binding domain"/>
    <property type="match status" value="2"/>
</dbReference>
<dbReference type="GO" id="GO:0005737">
    <property type="term" value="C:cytoplasm"/>
    <property type="evidence" value="ECO:0007669"/>
    <property type="project" value="InterPro"/>
</dbReference>
<comment type="similarity">
    <text evidence="1 7">Belongs to the class-II pyridine nucleotide-disulfide oxidoreductase family.</text>
</comment>
<keyword evidence="8" id="KW-0521">NADP</keyword>
<sequence length="312" mass="33344">MLDLAIIGGGPAGLSAGLYATRGGLKEVVMFEKGMPGGQITSSSEIENYPGVATVMDGISFMTPWSEQCMRFGLKHEMITVTKVSKNEDKTFTISLEDGSSKQAKAVIVCTGSRPKRAGFKGENEFFGKGVSTCATCDGFFYKNKEVAVLGGGDSALEEALYLANICSKIYLIHRRDSFRAAPSTVEKVKQNEKIELVTNAVVDEVYGDASGVLGVKVKLQDNSIRDLAVPGIFTFVGLDVQNEILKQDDGSFLCELSETGQVVVDLKMRTNVEGLFVAGDLRIDAPKQVISAAADGAVAALSTISYIESLH</sequence>
<evidence type="ECO:0000256" key="4">
    <source>
        <dbReference type="ARBA" id="ARBA00023002"/>
    </source>
</evidence>